<dbReference type="SUPFAM" id="SSF46565">
    <property type="entry name" value="Chaperone J-domain"/>
    <property type="match status" value="1"/>
</dbReference>
<dbReference type="SMART" id="SM00271">
    <property type="entry name" value="DnaJ"/>
    <property type="match status" value="1"/>
</dbReference>
<keyword evidence="5" id="KW-1185">Reference proteome</keyword>
<dbReference type="InterPro" id="IPR052276">
    <property type="entry name" value="Diphthamide-biosynth_chaperone"/>
</dbReference>
<feature type="transmembrane region" description="Helical" evidence="2">
    <location>
        <begin position="138"/>
        <end position="158"/>
    </location>
</feature>
<sequence length="433" mass="46184">MAITHYELLGVAPDASRSEITAAFRAQMRALHGDAGGNDELAKQVSSAFNVLSNAERRAKYDRTLFYERSSSASAPTPPPSSEPTRGRRKVFRPDRDVPDVSMMTADPTAWGSWYTAPDDQAPARSRLRRSPHIVRRVLLALGFLAWVLAGAAAARTIGLPLARVGILDVVPALAVGAGIHLVWSALVFFRALHSRWGVISTLVLAGAAAAVIYRDAGTPLPMLGSPLCLVASALTTRLSFVIALSRSGRTDGDKIMRSSFITQAGATSLGERPADIDRLLGALVGAFGQREGVRVILLPDRVTPHRDASPVRSQVAVVIGRTLHLVAIPSIGADGMEIAGSDLIADGSVYRNVVRDEMRALESRFGRTGKVRGYVIPTRMVSSQPRAATVDGVTFGSLTQVIDEMGSVAGAHLDKPNTLFRSQALQAMAILL</sequence>
<gene>
    <name evidence="4" type="ORF">M4486_04745</name>
</gene>
<keyword evidence="2" id="KW-1133">Transmembrane helix</keyword>
<dbReference type="EMBL" id="CP097218">
    <property type="protein sequence ID" value="UQN30616.1"/>
    <property type="molecule type" value="Genomic_DNA"/>
</dbReference>
<keyword evidence="2" id="KW-0472">Membrane</keyword>
<dbReference type="Gene3D" id="1.10.287.110">
    <property type="entry name" value="DnaJ domain"/>
    <property type="match status" value="1"/>
</dbReference>
<dbReference type="InterPro" id="IPR036869">
    <property type="entry name" value="J_dom_sf"/>
</dbReference>
<dbReference type="InterPro" id="IPR001623">
    <property type="entry name" value="DnaJ_domain"/>
</dbReference>
<dbReference type="PANTHER" id="PTHR44240">
    <property type="entry name" value="DNAJ DOMAIN (PROKARYOTIC HEAT SHOCK PROTEIN)-RELATED"/>
    <property type="match status" value="1"/>
</dbReference>
<dbReference type="CDD" id="cd06257">
    <property type="entry name" value="DnaJ"/>
    <property type="match status" value="1"/>
</dbReference>
<proteinExistence type="predicted"/>
<feature type="transmembrane region" description="Helical" evidence="2">
    <location>
        <begin position="197"/>
        <end position="215"/>
    </location>
</feature>
<accession>A0ABY4N934</accession>
<dbReference type="PROSITE" id="PS50076">
    <property type="entry name" value="DNAJ_2"/>
    <property type="match status" value="1"/>
</dbReference>
<feature type="region of interest" description="Disordered" evidence="1">
    <location>
        <begin position="68"/>
        <end position="94"/>
    </location>
</feature>
<dbReference type="PRINTS" id="PR00625">
    <property type="entry name" value="JDOMAIN"/>
</dbReference>
<dbReference type="Proteomes" id="UP001055868">
    <property type="component" value="Chromosome"/>
</dbReference>
<evidence type="ECO:0000256" key="2">
    <source>
        <dbReference type="SAM" id="Phobius"/>
    </source>
</evidence>
<evidence type="ECO:0000259" key="3">
    <source>
        <dbReference type="PROSITE" id="PS50076"/>
    </source>
</evidence>
<feature type="transmembrane region" description="Helical" evidence="2">
    <location>
        <begin position="170"/>
        <end position="190"/>
    </location>
</feature>
<feature type="domain" description="J" evidence="3">
    <location>
        <begin position="4"/>
        <end position="65"/>
    </location>
</feature>
<keyword evidence="2" id="KW-0812">Transmembrane</keyword>
<feature type="transmembrane region" description="Helical" evidence="2">
    <location>
        <begin position="221"/>
        <end position="245"/>
    </location>
</feature>
<dbReference type="Pfam" id="PF00226">
    <property type="entry name" value="DnaJ"/>
    <property type="match status" value="1"/>
</dbReference>
<protein>
    <submittedName>
        <fullName evidence="4">J domain-containing protein</fullName>
    </submittedName>
</protein>
<evidence type="ECO:0000313" key="4">
    <source>
        <dbReference type="EMBL" id="UQN30616.1"/>
    </source>
</evidence>
<dbReference type="RefSeq" id="WP_239201690.1">
    <property type="nucleotide sequence ID" value="NZ_CP097218.1"/>
</dbReference>
<name>A0ABY4N934_9MICO</name>
<evidence type="ECO:0000313" key="5">
    <source>
        <dbReference type="Proteomes" id="UP001055868"/>
    </source>
</evidence>
<evidence type="ECO:0000256" key="1">
    <source>
        <dbReference type="SAM" id="MobiDB-lite"/>
    </source>
</evidence>
<reference evidence="4" key="1">
    <citation type="submission" date="2022-05" db="EMBL/GenBank/DDBJ databases">
        <title>Genomic analysis of Brachybacterium sp. CBA3104.</title>
        <authorList>
            <person name="Roh S.W."/>
            <person name="Kim Y.B."/>
            <person name="Kim Y."/>
        </authorList>
    </citation>
    <scope>NUCLEOTIDE SEQUENCE</scope>
    <source>
        <strain evidence="4">CBA3104</strain>
    </source>
</reference>
<dbReference type="PANTHER" id="PTHR44240:SF10">
    <property type="entry name" value="J DOMAIN-CONTAINING PROTEIN"/>
    <property type="match status" value="1"/>
</dbReference>
<organism evidence="4 5">
    <name type="scientific">Brachybacterium kimchii</name>
    <dbReference type="NCBI Taxonomy" id="2942909"/>
    <lineage>
        <taxon>Bacteria</taxon>
        <taxon>Bacillati</taxon>
        <taxon>Actinomycetota</taxon>
        <taxon>Actinomycetes</taxon>
        <taxon>Micrococcales</taxon>
        <taxon>Dermabacteraceae</taxon>
        <taxon>Brachybacterium</taxon>
    </lineage>
</organism>